<organism evidence="2">
    <name type="scientific">Oikopleura dioica</name>
    <name type="common">Tunicate</name>
    <dbReference type="NCBI Taxonomy" id="34765"/>
    <lineage>
        <taxon>Eukaryota</taxon>
        <taxon>Metazoa</taxon>
        <taxon>Chordata</taxon>
        <taxon>Tunicata</taxon>
        <taxon>Appendicularia</taxon>
        <taxon>Copelata</taxon>
        <taxon>Oikopleuridae</taxon>
        <taxon>Oikopleura</taxon>
    </lineage>
</organism>
<dbReference type="EMBL" id="FN657031">
    <property type="protein sequence ID" value="CBY42307.1"/>
    <property type="molecule type" value="Genomic_DNA"/>
</dbReference>
<evidence type="ECO:0000256" key="1">
    <source>
        <dbReference type="SAM" id="MobiDB-lite"/>
    </source>
</evidence>
<name>E4Z3M9_OIKDI</name>
<dbReference type="Proteomes" id="UP000011014">
    <property type="component" value="Unassembled WGS sequence"/>
</dbReference>
<sequence>NLEIFKLDKEHFFNMSGRGTNSQGNDYRVTDRGFMYNNSNGSHYSHEGNHRHYVSDSGTWHHNTRTDNYSSGNYYKNTNTR</sequence>
<evidence type="ECO:0000313" key="2">
    <source>
        <dbReference type="EMBL" id="CBY42307.1"/>
    </source>
</evidence>
<dbReference type="AlphaFoldDB" id="E4Z3M9"/>
<protein>
    <submittedName>
        <fullName evidence="2">Uncharacterized protein</fullName>
    </submittedName>
</protein>
<feature type="non-terminal residue" evidence="2">
    <location>
        <position position="1"/>
    </location>
</feature>
<accession>E4Z3M9</accession>
<proteinExistence type="predicted"/>
<feature type="region of interest" description="Disordered" evidence="1">
    <location>
        <begin position="56"/>
        <end position="81"/>
    </location>
</feature>
<reference evidence="2" key="1">
    <citation type="journal article" date="2010" name="Science">
        <title>Plasticity of animal genome architecture unmasked by rapid evolution of a pelagic tunicate.</title>
        <authorList>
            <person name="Denoeud F."/>
            <person name="Henriet S."/>
            <person name="Mungpakdee S."/>
            <person name="Aury J.M."/>
            <person name="Da Silva C."/>
            <person name="Brinkmann H."/>
            <person name="Mikhaleva J."/>
            <person name="Olsen L.C."/>
            <person name="Jubin C."/>
            <person name="Canestro C."/>
            <person name="Bouquet J.M."/>
            <person name="Danks G."/>
            <person name="Poulain J."/>
            <person name="Campsteijn C."/>
            <person name="Adamski M."/>
            <person name="Cross I."/>
            <person name="Yadetie F."/>
            <person name="Muffato M."/>
            <person name="Louis A."/>
            <person name="Butcher S."/>
            <person name="Tsagkogeorga G."/>
            <person name="Konrad A."/>
            <person name="Singh S."/>
            <person name="Jensen M.F."/>
            <person name="Cong E.H."/>
            <person name="Eikeseth-Otteraa H."/>
            <person name="Noel B."/>
            <person name="Anthouard V."/>
            <person name="Porcel B.M."/>
            <person name="Kachouri-Lafond R."/>
            <person name="Nishino A."/>
            <person name="Ugolini M."/>
            <person name="Chourrout P."/>
            <person name="Nishida H."/>
            <person name="Aasland R."/>
            <person name="Huzurbazar S."/>
            <person name="Westhof E."/>
            <person name="Delsuc F."/>
            <person name="Lehrach H."/>
            <person name="Reinhardt R."/>
            <person name="Weissenbach J."/>
            <person name="Roy S.W."/>
            <person name="Artiguenave F."/>
            <person name="Postlethwait J.H."/>
            <person name="Manak J.R."/>
            <person name="Thompson E.M."/>
            <person name="Jaillon O."/>
            <person name="Du Pasquier L."/>
            <person name="Boudinot P."/>
            <person name="Liberles D.A."/>
            <person name="Volff J.N."/>
            <person name="Philippe H."/>
            <person name="Lenhard B."/>
            <person name="Roest Crollius H."/>
            <person name="Wincker P."/>
            <person name="Chourrout D."/>
        </authorList>
    </citation>
    <scope>NUCLEOTIDE SEQUENCE [LARGE SCALE GENOMIC DNA]</scope>
</reference>
<gene>
    <name evidence="2" type="ORF">GSOID_T00025987001</name>
</gene>